<evidence type="ECO:0000259" key="1">
    <source>
        <dbReference type="PROSITE" id="PS50011"/>
    </source>
</evidence>
<dbReference type="InterPro" id="IPR011009">
    <property type="entry name" value="Kinase-like_dom_sf"/>
</dbReference>
<reference evidence="2 3" key="1">
    <citation type="journal article" date="2025" name="Microbiol. Resour. Announc.">
        <title>Draft genome sequences for Neonectria magnoliae and Neonectria punicea, canker pathogens of Liriodendron tulipifera and Acer saccharum in West Virginia.</title>
        <authorList>
            <person name="Petronek H.M."/>
            <person name="Kasson M.T."/>
            <person name="Metheny A.M."/>
            <person name="Stauder C.M."/>
            <person name="Lovett B."/>
            <person name="Lynch S.C."/>
            <person name="Garnas J.R."/>
            <person name="Kasson L.R."/>
            <person name="Stajich J.E."/>
        </authorList>
    </citation>
    <scope>NUCLEOTIDE SEQUENCE [LARGE SCALE GENOMIC DNA]</scope>
    <source>
        <strain evidence="2 3">NRRL 64653</strain>
    </source>
</reference>
<protein>
    <recommendedName>
        <fullName evidence="1">Protein kinase domain-containing protein</fullName>
    </recommendedName>
</protein>
<evidence type="ECO:0000313" key="3">
    <source>
        <dbReference type="Proteomes" id="UP001498476"/>
    </source>
</evidence>
<comment type="caution">
    <text evidence="2">The sequence shown here is derived from an EMBL/GenBank/DDBJ whole genome shotgun (WGS) entry which is preliminary data.</text>
</comment>
<accession>A0ABR1GTH4</accession>
<dbReference type="InterPro" id="IPR000719">
    <property type="entry name" value="Prot_kinase_dom"/>
</dbReference>
<evidence type="ECO:0000313" key="2">
    <source>
        <dbReference type="EMBL" id="KAK7408683.1"/>
    </source>
</evidence>
<proteinExistence type="predicted"/>
<gene>
    <name evidence="2" type="ORF">QQX98_009151</name>
</gene>
<dbReference type="Gene3D" id="1.10.510.10">
    <property type="entry name" value="Transferase(Phosphotransferase) domain 1"/>
    <property type="match status" value="1"/>
</dbReference>
<sequence length="350" mass="39178">MENNVDNGAVLFPSHCIADFGDHVNHIFMYNLKRFYVTIQRKELKGKGGLLETLDNFRENIEDPDTLFEFEDWVLDALDSFLKALAPTPGPGTPKTLTLLDYFSPPTCAFRLVNDGGSLRGIQENYDPQSQGDSSPRTQIVDEAQSYHPDDTDGPLLLRSALPITRVFRASELVKVDEGGSSADESDVPRKVSPVGSDDVFFFKLGYQSHGHLREFNILSLIDNSNKFNPSFYTSKLTGLVLWDHDSSSLMGFLLEYIEGGTLRARMDAASLEEKKKCMDQIETTMRRLHEAGVAWGDVKPDNIMINKDGDAVAVDFGGGYNPKYIDSKLYQTREGDLMALDHMRKEMGI</sequence>
<feature type="domain" description="Protein kinase" evidence="1">
    <location>
        <begin position="162"/>
        <end position="350"/>
    </location>
</feature>
<dbReference type="Proteomes" id="UP001498476">
    <property type="component" value="Unassembled WGS sequence"/>
</dbReference>
<dbReference type="SUPFAM" id="SSF56112">
    <property type="entry name" value="Protein kinase-like (PK-like)"/>
    <property type="match status" value="1"/>
</dbReference>
<dbReference type="PROSITE" id="PS50011">
    <property type="entry name" value="PROTEIN_KINASE_DOM"/>
    <property type="match status" value="1"/>
</dbReference>
<dbReference type="Pfam" id="PF00069">
    <property type="entry name" value="Pkinase"/>
    <property type="match status" value="1"/>
</dbReference>
<organism evidence="2 3">
    <name type="scientific">Neonectria punicea</name>
    <dbReference type="NCBI Taxonomy" id="979145"/>
    <lineage>
        <taxon>Eukaryota</taxon>
        <taxon>Fungi</taxon>
        <taxon>Dikarya</taxon>
        <taxon>Ascomycota</taxon>
        <taxon>Pezizomycotina</taxon>
        <taxon>Sordariomycetes</taxon>
        <taxon>Hypocreomycetidae</taxon>
        <taxon>Hypocreales</taxon>
        <taxon>Nectriaceae</taxon>
        <taxon>Neonectria</taxon>
    </lineage>
</organism>
<dbReference type="EMBL" id="JAZAVJ010000177">
    <property type="protein sequence ID" value="KAK7408683.1"/>
    <property type="molecule type" value="Genomic_DNA"/>
</dbReference>
<name>A0ABR1GTH4_9HYPO</name>
<keyword evidence="3" id="KW-1185">Reference proteome</keyword>